<sequence length="106" mass="11835">MLKITGLDELTNQLDHMARVAEELEGTQTVLMTELLSPEFVSSHTKFVNAEEMFEASGFKIESQDDFAAIPDAEWDEFIRSISSFSDWQSMLSEAGSAWAAKKLGI</sequence>
<reference evidence="2" key="1">
    <citation type="submission" date="2020-01" db="EMBL/GenBank/DDBJ databases">
        <title>Phosphoaccumulans saitamaens gen. nov., sp. nov., a polyphosphate accumulating bacterium isolated from surface river water.</title>
        <authorList>
            <person name="Watanabe K."/>
            <person name="Suda W."/>
        </authorList>
    </citation>
    <scope>NUCLEOTIDE SEQUENCE [LARGE SCALE GENOMIC DNA]</scope>
    <source>
        <strain evidence="2">ICHIAU1</strain>
    </source>
</reference>
<name>A0A7R6QX73_9RHOO</name>
<dbReference type="AlphaFoldDB" id="A0A7R6QX73"/>
<evidence type="ECO:0000313" key="2">
    <source>
        <dbReference type="Proteomes" id="UP000463961"/>
    </source>
</evidence>
<gene>
    <name evidence="1" type="ORF">ICHIAU1_10240</name>
</gene>
<keyword evidence="2" id="KW-1185">Reference proteome</keyword>
<evidence type="ECO:0000313" key="1">
    <source>
        <dbReference type="EMBL" id="BBU68741.1"/>
    </source>
</evidence>
<accession>A0A7R6QX73</accession>
<dbReference type="Proteomes" id="UP000463961">
    <property type="component" value="Chromosome"/>
</dbReference>
<dbReference type="EMBL" id="AP022345">
    <property type="protein sequence ID" value="BBU68741.1"/>
    <property type="molecule type" value="Genomic_DNA"/>
</dbReference>
<proteinExistence type="predicted"/>
<organism evidence="1 2">
    <name type="scientific">Fluviibacter phosphoraccumulans</name>
    <dbReference type="NCBI Taxonomy" id="1751046"/>
    <lineage>
        <taxon>Bacteria</taxon>
        <taxon>Pseudomonadati</taxon>
        <taxon>Pseudomonadota</taxon>
        <taxon>Betaproteobacteria</taxon>
        <taxon>Rhodocyclales</taxon>
        <taxon>Fluviibacteraceae</taxon>
        <taxon>Fluviibacter</taxon>
    </lineage>
</organism>
<dbReference type="RefSeq" id="WP_202930746.1">
    <property type="nucleotide sequence ID" value="NZ_AP022345.1"/>
</dbReference>
<protein>
    <submittedName>
        <fullName evidence="1">Uncharacterized protein</fullName>
    </submittedName>
</protein>